<dbReference type="Pfam" id="PF00466">
    <property type="entry name" value="Ribosomal_L10"/>
    <property type="match status" value="1"/>
</dbReference>
<dbReference type="eggNOG" id="KOG4241">
    <property type="taxonomic scope" value="Eukaryota"/>
</dbReference>
<dbReference type="GO" id="GO:1990904">
    <property type="term" value="C:ribonucleoprotein complex"/>
    <property type="evidence" value="ECO:0007669"/>
    <property type="project" value="UniProtKB-KW"/>
</dbReference>
<protein>
    <recommendedName>
        <fullName evidence="8">Ribosomal protein L10</fullName>
    </recommendedName>
</protein>
<feature type="signal peptide" evidence="5">
    <location>
        <begin position="1"/>
        <end position="16"/>
    </location>
</feature>
<feature type="compositionally biased region" description="Basic residues" evidence="4">
    <location>
        <begin position="53"/>
        <end position="64"/>
    </location>
</feature>
<dbReference type="InterPro" id="IPR001790">
    <property type="entry name" value="Ribosomal_uL10"/>
</dbReference>
<dbReference type="InterPro" id="IPR047865">
    <property type="entry name" value="Ribosomal_uL10_bac_type"/>
</dbReference>
<organism evidence="6 7">
    <name type="scientific">Capsaspora owczarzaki (strain ATCC 30864)</name>
    <dbReference type="NCBI Taxonomy" id="595528"/>
    <lineage>
        <taxon>Eukaryota</taxon>
        <taxon>Filasterea</taxon>
        <taxon>Capsaspora</taxon>
    </lineage>
</organism>
<accession>A0A0D2X2Z5</accession>
<dbReference type="AlphaFoldDB" id="A0A0D2X2Z5"/>
<dbReference type="RefSeq" id="XP_004348037.1">
    <property type="nucleotide sequence ID" value="XM_004347987.2"/>
</dbReference>
<feature type="region of interest" description="Disordered" evidence="4">
    <location>
        <begin position="159"/>
        <end position="204"/>
    </location>
</feature>
<sequence length="432" mass="46812">MLLGLRSVLVAASAAARPAPSSVVATTAVPRRSATTAALYTAVMTPQPVSRVALKKNKKRKGTRQRPEATPTPSRLTNQGRSAMANYFMQRGVLLREQYEALEPVRLPLKLPTPAALAAQQNAQLSAIVQAHAQNDTQALSAAYAAMTRPVLPPAKLETVTSTTPTLRRPKADAAAATSAAAKTGGAAKGKGKTQSAENAMKERTKRIHARAEASNKIAWEQANARAEAAIAGGQTGVQVQDFLPAHVRHGMRGRTVRKDRDLYHFFTMLDSAKFMAIYHWSAMDSQAWLNFRMKLKAAGLNVRLFNGSLIRRAVSRTDFRNMKLLFHGNTCVIYSYEKELGALPAVMAGDARFELLGVKVERALLSKEDVPSYLAMRPVRDYQAEIVGLMSSPAARVTSMIEQAPQLLVHVLNTHAKSADEPPADSAPKST</sequence>
<evidence type="ECO:0000256" key="2">
    <source>
        <dbReference type="ARBA" id="ARBA00022980"/>
    </source>
</evidence>
<dbReference type="SUPFAM" id="SSF160369">
    <property type="entry name" value="Ribosomal protein L10-like"/>
    <property type="match status" value="1"/>
</dbReference>
<gene>
    <name evidence="6" type="ORF">CAOG_004212</name>
</gene>
<dbReference type="EMBL" id="KE346365">
    <property type="protein sequence ID" value="KJE93419.1"/>
    <property type="molecule type" value="Genomic_DNA"/>
</dbReference>
<feature type="region of interest" description="Disordered" evidence="4">
    <location>
        <begin position="50"/>
        <end position="79"/>
    </location>
</feature>
<evidence type="ECO:0000256" key="5">
    <source>
        <dbReference type="SAM" id="SignalP"/>
    </source>
</evidence>
<keyword evidence="3" id="KW-0687">Ribonucleoprotein</keyword>
<dbReference type="Gene3D" id="3.30.70.1730">
    <property type="match status" value="1"/>
</dbReference>
<evidence type="ECO:0008006" key="8">
    <source>
        <dbReference type="Google" id="ProtNLM"/>
    </source>
</evidence>
<keyword evidence="5" id="KW-0732">Signal</keyword>
<evidence type="ECO:0000313" key="6">
    <source>
        <dbReference type="EMBL" id="KJE93419.1"/>
    </source>
</evidence>
<dbReference type="STRING" id="595528.A0A0D2X2Z5"/>
<keyword evidence="2" id="KW-0689">Ribosomal protein</keyword>
<dbReference type="InParanoid" id="A0A0D2X2Z5"/>
<dbReference type="InterPro" id="IPR043141">
    <property type="entry name" value="Ribosomal_uL10-like_sf"/>
</dbReference>
<evidence type="ECO:0000256" key="1">
    <source>
        <dbReference type="ARBA" id="ARBA00008889"/>
    </source>
</evidence>
<evidence type="ECO:0000256" key="4">
    <source>
        <dbReference type="SAM" id="MobiDB-lite"/>
    </source>
</evidence>
<reference evidence="7" key="1">
    <citation type="submission" date="2011-02" db="EMBL/GenBank/DDBJ databases">
        <title>The Genome Sequence of Capsaspora owczarzaki ATCC 30864.</title>
        <authorList>
            <person name="Russ C."/>
            <person name="Cuomo C."/>
            <person name="Burger G."/>
            <person name="Gray M.W."/>
            <person name="Holland P.W.H."/>
            <person name="King N."/>
            <person name="Lang F.B.F."/>
            <person name="Roger A.J."/>
            <person name="Ruiz-Trillo I."/>
            <person name="Young S.K."/>
            <person name="Zeng Q."/>
            <person name="Gargeya S."/>
            <person name="Alvarado L."/>
            <person name="Berlin A."/>
            <person name="Chapman S.B."/>
            <person name="Chen Z."/>
            <person name="Freedman E."/>
            <person name="Gellesch M."/>
            <person name="Goldberg J."/>
            <person name="Griggs A."/>
            <person name="Gujja S."/>
            <person name="Heilman E."/>
            <person name="Heiman D."/>
            <person name="Howarth C."/>
            <person name="Mehta T."/>
            <person name="Neiman D."/>
            <person name="Pearson M."/>
            <person name="Roberts A."/>
            <person name="Saif S."/>
            <person name="Shea T."/>
            <person name="Shenoy N."/>
            <person name="Sisk P."/>
            <person name="Stolte C."/>
            <person name="Sykes S."/>
            <person name="White J."/>
            <person name="Yandava C."/>
            <person name="Haas B."/>
            <person name="Nusbaum C."/>
            <person name="Birren B."/>
        </authorList>
    </citation>
    <scope>NUCLEOTIDE SEQUENCE</scope>
    <source>
        <strain evidence="7">ATCC 30864</strain>
    </source>
</reference>
<dbReference type="PhylomeDB" id="A0A0D2X2Z5"/>
<feature type="compositionally biased region" description="Low complexity" evidence="4">
    <location>
        <begin position="173"/>
        <end position="186"/>
    </location>
</feature>
<name>A0A0D2X2Z5_CAPO3</name>
<dbReference type="PANTHER" id="PTHR11560">
    <property type="entry name" value="39S RIBOSOMAL PROTEIN L10, MITOCHONDRIAL"/>
    <property type="match status" value="1"/>
</dbReference>
<feature type="chain" id="PRO_5002255451" description="Ribosomal protein L10" evidence="5">
    <location>
        <begin position="17"/>
        <end position="432"/>
    </location>
</feature>
<dbReference type="Proteomes" id="UP000008743">
    <property type="component" value="Unassembled WGS sequence"/>
</dbReference>
<evidence type="ECO:0000256" key="3">
    <source>
        <dbReference type="ARBA" id="ARBA00023274"/>
    </source>
</evidence>
<dbReference type="GO" id="GO:0005840">
    <property type="term" value="C:ribosome"/>
    <property type="evidence" value="ECO:0007669"/>
    <property type="project" value="UniProtKB-KW"/>
</dbReference>
<comment type="similarity">
    <text evidence="1">Belongs to the universal ribosomal protein uL10 family.</text>
</comment>
<keyword evidence="7" id="KW-1185">Reference proteome</keyword>
<proteinExistence type="inferred from homology"/>
<evidence type="ECO:0000313" key="7">
    <source>
        <dbReference type="Proteomes" id="UP000008743"/>
    </source>
</evidence>
<dbReference type="OrthoDB" id="360689at2759"/>